<keyword evidence="2" id="KW-1185">Reference proteome</keyword>
<dbReference type="RefSeq" id="WP_102244053.1">
    <property type="nucleotide sequence ID" value="NZ_CP025704.1"/>
</dbReference>
<evidence type="ECO:0000313" key="1">
    <source>
        <dbReference type="EMBL" id="AUN98762.1"/>
    </source>
</evidence>
<dbReference type="InterPro" id="IPR024453">
    <property type="entry name" value="Peptidase_C92"/>
</dbReference>
<dbReference type="AlphaFoldDB" id="A0A2K9NTD9"/>
<dbReference type="Pfam" id="PF05708">
    <property type="entry name" value="Peptidase_C92"/>
    <property type="match status" value="1"/>
</dbReference>
<dbReference type="EMBL" id="CP025704">
    <property type="protein sequence ID" value="AUN98762.1"/>
    <property type="molecule type" value="Genomic_DNA"/>
</dbReference>
<evidence type="ECO:0000313" key="2">
    <source>
        <dbReference type="Proteomes" id="UP000235584"/>
    </source>
</evidence>
<dbReference type="KEGG" id="bsto:C0V70_11750"/>
<name>A0A2K9NTD9_BACTC</name>
<reference evidence="1 2" key="1">
    <citation type="submission" date="2018-01" db="EMBL/GenBank/DDBJ databases">
        <title>Complete genome sequence of Bacteriovorax stolpii DSM12778.</title>
        <authorList>
            <person name="Tang B."/>
            <person name="Chang J."/>
        </authorList>
    </citation>
    <scope>NUCLEOTIDE SEQUENCE [LARGE SCALE GENOMIC DNA]</scope>
    <source>
        <strain evidence="1 2">DSM 12778</strain>
    </source>
</reference>
<accession>A0A2K9NTD9</accession>
<proteinExistence type="predicted"/>
<gene>
    <name evidence="1" type="ORF">C0V70_11750</name>
</gene>
<protein>
    <submittedName>
        <fullName evidence="1">Uncharacterized protein</fullName>
    </submittedName>
</protein>
<dbReference type="Proteomes" id="UP000235584">
    <property type="component" value="Chromosome"/>
</dbReference>
<dbReference type="SUPFAM" id="SSF54001">
    <property type="entry name" value="Cysteine proteinases"/>
    <property type="match status" value="1"/>
</dbReference>
<dbReference type="Gene3D" id="3.90.1720.10">
    <property type="entry name" value="endopeptidase domain like (from Nostoc punctiforme)"/>
    <property type="match status" value="1"/>
</dbReference>
<sequence length="593" mass="68415">MRAISLVILTVAMLYNVKVQASTDQFSIRPVPASEIDKAAHLDDGHLEISGIHQLENFDLEIDHIEIKKKNPLKDIDENLIHYTELMRIFERFRVYNVELSLKFLEKIQKNNTFSGDDLYLIKRTFDVFYKINSKMMEFGDLYQFKASTMSKTFSAPEIKLPMVKAHLIWLSSNLMVIDNMQEVHKILYQEDGGLRRIIKNTIGDKKIDAEGEKKLKSLTEQINRAVETVENSKFFQQVNLVRSIAVDLKNTLEGDTNAIGLLDEIMSNRSSIEISQGRREFKLSAFGLNDAIIGFFNKITNFLSGFFGNIAGSIHWRKGYLYENQSALEIATKGLRPMDIILEKSPFVLTDKLIPGHYGHVALYLGTKAQLDEIGMWNHPSIVPYQEDIEKGKTILEAVRPGVRLNTIKEFMNIDEFTVVRKLDGLMSPIQISEQITRGLDQMGKSYDFNFDISTLDKIVCSELIYIVFGHVNWPTRYRIGRPTITPDDIGEVLFQKNTRFKMTDYMLSTQRHRIEMENIGHLADIYEYEMRASNGEEIKDPQDPTNSFWKKETKCYMVSESTQPGPLREEATKVRQCKTTYKEYYYEEVGI</sequence>
<dbReference type="InterPro" id="IPR038765">
    <property type="entry name" value="Papain-like_cys_pep_sf"/>
</dbReference>
<organism evidence="1 2">
    <name type="scientific">Bacteriovorax stolpii</name>
    <name type="common">Bdellovibrio stolpii</name>
    <dbReference type="NCBI Taxonomy" id="960"/>
    <lineage>
        <taxon>Bacteria</taxon>
        <taxon>Pseudomonadati</taxon>
        <taxon>Bdellovibrionota</taxon>
        <taxon>Bacteriovoracia</taxon>
        <taxon>Bacteriovoracales</taxon>
        <taxon>Bacteriovoracaceae</taxon>
        <taxon>Bacteriovorax</taxon>
    </lineage>
</organism>